<evidence type="ECO:0000259" key="9">
    <source>
        <dbReference type="PROSITE" id="PS50850"/>
    </source>
</evidence>
<evidence type="ECO:0000256" key="1">
    <source>
        <dbReference type="ARBA" id="ARBA00004141"/>
    </source>
</evidence>
<keyword evidence="3" id="KW-0813">Transport</keyword>
<dbReference type="InterPro" id="IPR050360">
    <property type="entry name" value="MFS_Sugar_Transporters"/>
</dbReference>
<evidence type="ECO:0000256" key="2">
    <source>
        <dbReference type="ARBA" id="ARBA00010992"/>
    </source>
</evidence>
<reference evidence="10 11" key="1">
    <citation type="submission" date="2018-02" db="EMBL/GenBank/DDBJ databases">
        <title>The genomes of Aspergillus section Nigri reveals drivers in fungal speciation.</title>
        <authorList>
            <consortium name="DOE Joint Genome Institute"/>
            <person name="Vesth T.C."/>
            <person name="Nybo J."/>
            <person name="Theobald S."/>
            <person name="Brandl J."/>
            <person name="Frisvad J.C."/>
            <person name="Nielsen K.F."/>
            <person name="Lyhne E.K."/>
            <person name="Kogle M.E."/>
            <person name="Kuo A."/>
            <person name="Riley R."/>
            <person name="Clum A."/>
            <person name="Nolan M."/>
            <person name="Lipzen A."/>
            <person name="Salamov A."/>
            <person name="Henrissat B."/>
            <person name="Wiebenga A."/>
            <person name="De vries R.P."/>
            <person name="Grigoriev I.V."/>
            <person name="Mortensen U.H."/>
            <person name="Andersen M.R."/>
            <person name="Baker S.E."/>
        </authorList>
    </citation>
    <scope>NUCLEOTIDE SEQUENCE [LARGE SCALE GENOMIC DNA]</scope>
    <source>
        <strain evidence="10 11">CBS 115571</strain>
    </source>
</reference>
<dbReference type="NCBIfam" id="TIGR00879">
    <property type="entry name" value="SP"/>
    <property type="match status" value="1"/>
</dbReference>
<dbReference type="AlphaFoldDB" id="A0A2V5HRG4"/>
<dbReference type="PANTHER" id="PTHR48022">
    <property type="entry name" value="PLASTIDIC GLUCOSE TRANSPORTER 4"/>
    <property type="match status" value="1"/>
</dbReference>
<organism evidence="10 11">
    <name type="scientific">Aspergillus violaceofuscus (strain CBS 115571)</name>
    <dbReference type="NCBI Taxonomy" id="1450538"/>
    <lineage>
        <taxon>Eukaryota</taxon>
        <taxon>Fungi</taxon>
        <taxon>Dikarya</taxon>
        <taxon>Ascomycota</taxon>
        <taxon>Pezizomycotina</taxon>
        <taxon>Eurotiomycetes</taxon>
        <taxon>Eurotiomycetidae</taxon>
        <taxon>Eurotiales</taxon>
        <taxon>Aspergillaceae</taxon>
        <taxon>Aspergillus</taxon>
    </lineage>
</organism>
<feature type="transmembrane region" description="Helical" evidence="8">
    <location>
        <begin position="280"/>
        <end position="304"/>
    </location>
</feature>
<dbReference type="Pfam" id="PF00083">
    <property type="entry name" value="Sugar_tr"/>
    <property type="match status" value="1"/>
</dbReference>
<comment type="subcellular location">
    <subcellularLocation>
        <location evidence="1">Membrane</location>
        <topology evidence="1">Multi-pass membrane protein</topology>
    </subcellularLocation>
</comment>
<feature type="transmembrane region" description="Helical" evidence="8">
    <location>
        <begin position="404"/>
        <end position="422"/>
    </location>
</feature>
<dbReference type="InterPro" id="IPR005828">
    <property type="entry name" value="MFS_sugar_transport-like"/>
</dbReference>
<feature type="transmembrane region" description="Helical" evidence="8">
    <location>
        <begin position="438"/>
        <end position="459"/>
    </location>
</feature>
<dbReference type="PROSITE" id="PS50850">
    <property type="entry name" value="MFS"/>
    <property type="match status" value="1"/>
</dbReference>
<sequence length="658" mass="72222">MSVTIDSRVINTDDFFPSILQSHEKEKLTPWVFEHAESADLFCVDRWPEEESKDYRDIFHLTNSYVSETNLLDASLAEPHPLQAYYPESQPYDPDRIEPGILEDAVGREELVTLPRKSWEYSTREEFAHLMTLQALVLRGLMESLYQKMGLRASIVGYDSGYLNGVLASPDFIKRYGVTVDGSTYLTARTRSLFTSFQVVGTLIGCLICDPIINWWGNRGSMGAGSAVYALGVALQAAGLPAPVFIVGRVCMGMALALASSIIPQYLVEVSSGTNRGRMFAFYLIFLTSGNVLACGISMGTSHFTDSRGWRITICMQLLIAACIGLGALICPEAPTLLLRRNDLVGARRALAILQARSADSPEIGDAVTTMEATLATTSGQVDELSTLQRFRECFRGTDRRRTLLGIGTAGLTILTGTNFWFNYGTTFFEAAGVTNSYLISLVLALINFVCSAPATYLMERAGRRLCLMVGAAGIALTQLLSGIIHDVAPNTVHDKHMLVAGSILFIAIFAPTWGVGGWVVMTEAFSVRLRLEQTAITMIVYWVATWFIGFIVPYLVDATEANLGANVCYLWAATCTACFLWTYFFVPELAGLSVSDMDALFHEKVPAWKSKQWARRRRLQVLDGATPAAEGEEQTSSGLDEEGLSEKTGRVEVKVLG</sequence>
<accession>A0A2V5HRG4</accession>
<feature type="region of interest" description="Disordered" evidence="7">
    <location>
        <begin position="627"/>
        <end position="650"/>
    </location>
</feature>
<dbReference type="Proteomes" id="UP000249829">
    <property type="component" value="Unassembled WGS sequence"/>
</dbReference>
<feature type="domain" description="Major facilitator superfamily (MFS) profile" evidence="9">
    <location>
        <begin position="145"/>
        <end position="591"/>
    </location>
</feature>
<evidence type="ECO:0000256" key="4">
    <source>
        <dbReference type="ARBA" id="ARBA00022692"/>
    </source>
</evidence>
<keyword evidence="4 8" id="KW-0812">Transmembrane</keyword>
<evidence type="ECO:0000256" key="5">
    <source>
        <dbReference type="ARBA" id="ARBA00022989"/>
    </source>
</evidence>
<comment type="similarity">
    <text evidence="2">Belongs to the major facilitator superfamily. Sugar transporter (TC 2.A.1.1) family.</text>
</comment>
<dbReference type="SUPFAM" id="SSF103473">
    <property type="entry name" value="MFS general substrate transporter"/>
    <property type="match status" value="1"/>
</dbReference>
<keyword evidence="6 8" id="KW-0472">Membrane</keyword>
<proteinExistence type="inferred from homology"/>
<dbReference type="OMA" id="WIITWLV"/>
<dbReference type="GO" id="GO:0016020">
    <property type="term" value="C:membrane"/>
    <property type="evidence" value="ECO:0007669"/>
    <property type="project" value="UniProtKB-SubCell"/>
</dbReference>
<keyword evidence="11" id="KW-1185">Reference proteome</keyword>
<dbReference type="EMBL" id="KZ825210">
    <property type="protein sequence ID" value="PYI14507.1"/>
    <property type="molecule type" value="Genomic_DNA"/>
</dbReference>
<feature type="transmembrane region" description="Helical" evidence="8">
    <location>
        <begin position="466"/>
        <end position="486"/>
    </location>
</feature>
<feature type="transmembrane region" description="Helical" evidence="8">
    <location>
        <begin position="498"/>
        <end position="522"/>
    </location>
</feature>
<dbReference type="InterPro" id="IPR036259">
    <property type="entry name" value="MFS_trans_sf"/>
</dbReference>
<protein>
    <recommendedName>
        <fullName evidence="9">Major facilitator superfamily (MFS) profile domain-containing protein</fullName>
    </recommendedName>
</protein>
<dbReference type="GO" id="GO:0005351">
    <property type="term" value="F:carbohydrate:proton symporter activity"/>
    <property type="evidence" value="ECO:0007669"/>
    <property type="project" value="TreeGrafter"/>
</dbReference>
<evidence type="ECO:0000313" key="10">
    <source>
        <dbReference type="EMBL" id="PYI14507.1"/>
    </source>
</evidence>
<evidence type="ECO:0000256" key="8">
    <source>
        <dbReference type="SAM" id="Phobius"/>
    </source>
</evidence>
<dbReference type="Gene3D" id="1.20.1250.20">
    <property type="entry name" value="MFS general substrate transporter like domains"/>
    <property type="match status" value="1"/>
</dbReference>
<gene>
    <name evidence="10" type="ORF">BO99DRAFT_437304</name>
</gene>
<feature type="transmembrane region" description="Helical" evidence="8">
    <location>
        <begin position="220"/>
        <end position="240"/>
    </location>
</feature>
<feature type="transmembrane region" description="Helical" evidence="8">
    <location>
        <begin position="569"/>
        <end position="587"/>
    </location>
</feature>
<dbReference type="PRINTS" id="PR00171">
    <property type="entry name" value="SUGRTRNSPORT"/>
</dbReference>
<evidence type="ECO:0000256" key="7">
    <source>
        <dbReference type="SAM" id="MobiDB-lite"/>
    </source>
</evidence>
<evidence type="ECO:0000256" key="3">
    <source>
        <dbReference type="ARBA" id="ARBA00022448"/>
    </source>
</evidence>
<name>A0A2V5HRG4_ASPV1</name>
<feature type="transmembrane region" description="Helical" evidence="8">
    <location>
        <begin position="534"/>
        <end position="557"/>
    </location>
</feature>
<dbReference type="InterPro" id="IPR020846">
    <property type="entry name" value="MFS_dom"/>
</dbReference>
<dbReference type="PANTHER" id="PTHR48022:SF2">
    <property type="entry name" value="PLASTIDIC GLUCOSE TRANSPORTER 4"/>
    <property type="match status" value="1"/>
</dbReference>
<evidence type="ECO:0000313" key="11">
    <source>
        <dbReference type="Proteomes" id="UP000249829"/>
    </source>
</evidence>
<dbReference type="InterPro" id="IPR003663">
    <property type="entry name" value="Sugar/inositol_transpt"/>
</dbReference>
<evidence type="ECO:0000256" key="6">
    <source>
        <dbReference type="ARBA" id="ARBA00023136"/>
    </source>
</evidence>
<feature type="transmembrane region" description="Helical" evidence="8">
    <location>
        <begin position="310"/>
        <end position="331"/>
    </location>
</feature>
<feature type="transmembrane region" description="Helical" evidence="8">
    <location>
        <begin position="193"/>
        <end position="213"/>
    </location>
</feature>
<keyword evidence="5 8" id="KW-1133">Transmembrane helix</keyword>